<evidence type="ECO:0000256" key="11">
    <source>
        <dbReference type="SAM" id="Phobius"/>
    </source>
</evidence>
<feature type="transmembrane region" description="Helical" evidence="11">
    <location>
        <begin position="846"/>
        <end position="866"/>
    </location>
</feature>
<evidence type="ECO:0000256" key="10">
    <source>
        <dbReference type="SAM" id="MobiDB-lite"/>
    </source>
</evidence>
<feature type="compositionally biased region" description="Polar residues" evidence="10">
    <location>
        <begin position="80"/>
        <end position="101"/>
    </location>
</feature>
<evidence type="ECO:0000256" key="6">
    <source>
        <dbReference type="ARBA" id="ARBA00022777"/>
    </source>
</evidence>
<feature type="transmembrane region" description="Helical" evidence="11">
    <location>
        <begin position="825"/>
        <end position="840"/>
    </location>
</feature>
<proteinExistence type="inferred from homology"/>
<comment type="subcellular location">
    <subcellularLocation>
        <location evidence="1">Endoplasmic reticulum membrane</location>
        <topology evidence="1">Multi-pass membrane protein</topology>
    </subcellularLocation>
</comment>
<evidence type="ECO:0000256" key="1">
    <source>
        <dbReference type="ARBA" id="ARBA00004477"/>
    </source>
</evidence>
<feature type="region of interest" description="Disordered" evidence="10">
    <location>
        <begin position="403"/>
        <end position="447"/>
    </location>
</feature>
<keyword evidence="8 11" id="KW-1133">Transmembrane helix</keyword>
<feature type="transmembrane region" description="Helical" evidence="11">
    <location>
        <begin position="117"/>
        <end position="135"/>
    </location>
</feature>
<feature type="region of interest" description="Disordered" evidence="10">
    <location>
        <begin position="80"/>
        <end position="108"/>
    </location>
</feature>
<feature type="region of interest" description="Disordered" evidence="10">
    <location>
        <begin position="145"/>
        <end position="164"/>
    </location>
</feature>
<evidence type="ECO:0000256" key="8">
    <source>
        <dbReference type="ARBA" id="ARBA00022989"/>
    </source>
</evidence>
<evidence type="ECO:0000256" key="7">
    <source>
        <dbReference type="ARBA" id="ARBA00022824"/>
    </source>
</evidence>
<feature type="transmembrane region" description="Helical" evidence="11">
    <location>
        <begin position="575"/>
        <end position="596"/>
    </location>
</feature>
<evidence type="ECO:0000256" key="3">
    <source>
        <dbReference type="ARBA" id="ARBA00012132"/>
    </source>
</evidence>
<reference evidence="12" key="1">
    <citation type="submission" date="2021-07" db="EMBL/GenBank/DDBJ databases">
        <title>Draft genome of Mortierella alpina, strain LL118, isolated from an aspen leaf litter sample.</title>
        <authorList>
            <person name="Yang S."/>
            <person name="Vinatzer B.A."/>
        </authorList>
    </citation>
    <scope>NUCLEOTIDE SEQUENCE</scope>
    <source>
        <strain evidence="12">LL118</strain>
    </source>
</reference>
<feature type="transmembrane region" description="Helical" evidence="11">
    <location>
        <begin position="603"/>
        <end position="621"/>
    </location>
</feature>
<evidence type="ECO:0000313" key="12">
    <source>
        <dbReference type="EMBL" id="KAG9324405.1"/>
    </source>
</evidence>
<feature type="region of interest" description="Disordered" evidence="10">
    <location>
        <begin position="1"/>
        <end position="64"/>
    </location>
</feature>
<feature type="compositionally biased region" description="Low complexity" evidence="10">
    <location>
        <begin position="149"/>
        <end position="161"/>
    </location>
</feature>
<feature type="transmembrane region" description="Helical" evidence="11">
    <location>
        <begin position="887"/>
        <end position="906"/>
    </location>
</feature>
<protein>
    <recommendedName>
        <fullName evidence="3">dolichol kinase</fullName>
        <ecNumber evidence="3">2.7.1.108</ecNumber>
    </recommendedName>
</protein>
<feature type="compositionally biased region" description="Low complexity" evidence="10">
    <location>
        <begin position="424"/>
        <end position="446"/>
    </location>
</feature>
<feature type="region of interest" description="Disordered" evidence="10">
    <location>
        <begin position="464"/>
        <end position="510"/>
    </location>
</feature>
<name>A0A9P8A7T8_MORAP</name>
<dbReference type="Proteomes" id="UP000717515">
    <property type="component" value="Unassembled WGS sequence"/>
</dbReference>
<feature type="transmembrane region" description="Helical" evidence="11">
    <location>
        <begin position="783"/>
        <end position="805"/>
    </location>
</feature>
<comment type="caution">
    <text evidence="12">The sequence shown here is derived from an EMBL/GenBank/DDBJ whole genome shotgun (WGS) entry which is preliminary data.</text>
</comment>
<dbReference type="GO" id="GO:0004168">
    <property type="term" value="F:dolichol kinase activity"/>
    <property type="evidence" value="ECO:0007669"/>
    <property type="project" value="UniProtKB-EC"/>
</dbReference>
<feature type="compositionally biased region" description="Low complexity" evidence="10">
    <location>
        <begin position="499"/>
        <end position="510"/>
    </location>
</feature>
<feature type="transmembrane region" description="Helical" evidence="11">
    <location>
        <begin position="181"/>
        <end position="201"/>
    </location>
</feature>
<feature type="transmembrane region" description="Helical" evidence="11">
    <location>
        <begin position="371"/>
        <end position="393"/>
    </location>
</feature>
<keyword evidence="5 11" id="KW-0812">Transmembrane</keyword>
<feature type="transmembrane region" description="Helical" evidence="11">
    <location>
        <begin position="690"/>
        <end position="708"/>
    </location>
</feature>
<dbReference type="InterPro" id="IPR032974">
    <property type="entry name" value="Polypren_kinase"/>
</dbReference>
<dbReference type="PANTHER" id="PTHR13205:SF15">
    <property type="entry name" value="DOLICHOL KINASE"/>
    <property type="match status" value="1"/>
</dbReference>
<keyword evidence="7" id="KW-0256">Endoplasmic reticulum</keyword>
<feature type="transmembrane region" description="Helical" evidence="11">
    <location>
        <begin position="641"/>
        <end position="665"/>
    </location>
</feature>
<dbReference type="AlphaFoldDB" id="A0A9P8A7T8"/>
<dbReference type="GO" id="GO:0005789">
    <property type="term" value="C:endoplasmic reticulum membrane"/>
    <property type="evidence" value="ECO:0007669"/>
    <property type="project" value="UniProtKB-SubCell"/>
</dbReference>
<dbReference type="PANTHER" id="PTHR13205">
    <property type="entry name" value="TRANSMEMBRANE PROTEIN 15-RELATED"/>
    <property type="match status" value="1"/>
</dbReference>
<evidence type="ECO:0000313" key="13">
    <source>
        <dbReference type="Proteomes" id="UP000717515"/>
    </source>
</evidence>
<dbReference type="GO" id="GO:0043048">
    <property type="term" value="P:dolichyl monophosphate biosynthetic process"/>
    <property type="evidence" value="ECO:0007669"/>
    <property type="project" value="TreeGrafter"/>
</dbReference>
<accession>A0A9P8A7T8</accession>
<feature type="compositionally biased region" description="Low complexity" evidence="10">
    <location>
        <begin position="35"/>
        <end position="48"/>
    </location>
</feature>
<feature type="transmembrane region" description="Helical" evidence="11">
    <location>
        <begin position="333"/>
        <end position="351"/>
    </location>
</feature>
<sequence length="1069" mass="115724">MSGYQSTEEGASVSGSTAVPGRVDGLTMRSQWNQHSKSTSHHTTTTTTEKSPAVSAAHRGTRSGRAATFLRQTAASMALNIGSSGSLPSPTRGSYQSGNGAQNPAQRRRRANLLRVWIERGLMVGMGLLAGYRMMTLTYNHEPLHDARPSSGSPLSPSEGSWNPAHEQVHKDVIPTLSRNAWAIGAGLVLLTLVHVLFLTAHDHRLQFPLYNKNQPLQPVQKRSSRYLNMNAPEAVAAAAVVADSDDDSEDDEAIQRERAAELQENLQLLNQESAQGASGNGAAATGSGGGSVMEPVLGSLQSRFCRSAEGAMPQWRVWGSEAHWYRKGADNGSIFATVLVPVVLAAKFVQTVTDEKFLSTAADGVQTAESVLSSLALSLTFGASILVHMLLLKVFEDHAGHGSKVKPAHMRKDSGSRSTILDSITLPPSIMPSTTPSSSMSTNNLHASTGSGEFLYPKYLSPSHRQRNISSPSSPSSPSLSATSSAVSSTVLHHHQQQEQQQEQLRQQQQLQEAFMFSTDQMHHPSLLMGSSEAEKSSDREEIWIIALGFGGAYTCLVTLLARFKWIPGLEMTGAGMVMLNQNVFQMLMIGFAYFYRRSFTFGELVVLAQAVTLLVNETLTANFITTPPAPGTVLENPQFLFLLTLVVGMLLIGVLLTPVLMYCRRLAQMPIKGASPASLQKREFKKKVSAGVVYAGLLGIVLGLIMPRCERLLGQNPFLWLIEFMLMNPGLFSGQIAGTSGSSSNSSGGAHPGQSPATIISSLTGEGKFDLQTLMKVRIGWSRLGLCLYWILAVSFSIGFFYWMNASIRRRTIIAALNNRRKFYHALAVLMFIPGYLTDEPFIHIAFSVALSSLIFLEYLRYFAVAPLGKEIHLFLVGFLDDRDGGPIILSHLYLLMGCAVPVWLAEHHILAGLSGIFALGVGDAMASIVGKRFGRHRWPGTIKTVEGTLAFVVSVMIAAGAVFVGMWLMSFIFGDSSLSFMYSSSSRALAAAATTTMPPQSAPSTLPPASLLSFSTWNDWSSVTWSVWGVVRYGVAVSVAAMLEAVSEQNDNLVIPVVMLSMVWLI</sequence>
<feature type="compositionally biased region" description="Low complexity" evidence="10">
    <location>
        <begin position="471"/>
        <end position="492"/>
    </location>
</feature>
<dbReference type="EMBL" id="JAIFTL010000067">
    <property type="protein sequence ID" value="KAG9324405.1"/>
    <property type="molecule type" value="Genomic_DNA"/>
</dbReference>
<keyword evidence="9 11" id="KW-0472">Membrane</keyword>
<evidence type="ECO:0000256" key="2">
    <source>
        <dbReference type="ARBA" id="ARBA00010794"/>
    </source>
</evidence>
<evidence type="ECO:0000256" key="4">
    <source>
        <dbReference type="ARBA" id="ARBA00022679"/>
    </source>
</evidence>
<gene>
    <name evidence="12" type="ORF">KVV02_004425</name>
</gene>
<dbReference type="EC" id="2.7.1.108" evidence="3"/>
<feature type="transmembrane region" description="Helical" evidence="11">
    <location>
        <begin position="952"/>
        <end position="976"/>
    </location>
</feature>
<feature type="compositionally biased region" description="Polar residues" evidence="10">
    <location>
        <begin position="1"/>
        <end position="17"/>
    </location>
</feature>
<organism evidence="12 13">
    <name type="scientific">Mortierella alpina</name>
    <name type="common">Oleaginous fungus</name>
    <name type="synonym">Mortierella renispora</name>
    <dbReference type="NCBI Taxonomy" id="64518"/>
    <lineage>
        <taxon>Eukaryota</taxon>
        <taxon>Fungi</taxon>
        <taxon>Fungi incertae sedis</taxon>
        <taxon>Mucoromycota</taxon>
        <taxon>Mortierellomycotina</taxon>
        <taxon>Mortierellomycetes</taxon>
        <taxon>Mortierellales</taxon>
        <taxon>Mortierellaceae</taxon>
        <taxon>Mortierella</taxon>
    </lineage>
</organism>
<keyword evidence="4" id="KW-0808">Transferase</keyword>
<keyword evidence="6" id="KW-0418">Kinase</keyword>
<comment type="similarity">
    <text evidence="2">Belongs to the polyprenol kinase family.</text>
</comment>
<evidence type="ECO:0000256" key="5">
    <source>
        <dbReference type="ARBA" id="ARBA00022692"/>
    </source>
</evidence>
<feature type="transmembrane region" description="Helical" evidence="11">
    <location>
        <begin position="544"/>
        <end position="563"/>
    </location>
</feature>
<feature type="transmembrane region" description="Helical" evidence="11">
    <location>
        <begin position="912"/>
        <end position="932"/>
    </location>
</feature>
<evidence type="ECO:0000256" key="9">
    <source>
        <dbReference type="ARBA" id="ARBA00023136"/>
    </source>
</evidence>